<protein>
    <submittedName>
        <fullName evidence="1">Uncharacterized protein</fullName>
    </submittedName>
</protein>
<dbReference type="EMBL" id="JACXVP010000006">
    <property type="protein sequence ID" value="KAG5598316.1"/>
    <property type="molecule type" value="Genomic_DNA"/>
</dbReference>
<keyword evidence="2" id="KW-1185">Reference proteome</keyword>
<evidence type="ECO:0000313" key="1">
    <source>
        <dbReference type="EMBL" id="KAG5598316.1"/>
    </source>
</evidence>
<dbReference type="Proteomes" id="UP000824120">
    <property type="component" value="Chromosome 6"/>
</dbReference>
<name>A0A9J5YGF2_SOLCO</name>
<organism evidence="1 2">
    <name type="scientific">Solanum commersonii</name>
    <name type="common">Commerson's wild potato</name>
    <name type="synonym">Commerson's nightshade</name>
    <dbReference type="NCBI Taxonomy" id="4109"/>
    <lineage>
        <taxon>Eukaryota</taxon>
        <taxon>Viridiplantae</taxon>
        <taxon>Streptophyta</taxon>
        <taxon>Embryophyta</taxon>
        <taxon>Tracheophyta</taxon>
        <taxon>Spermatophyta</taxon>
        <taxon>Magnoliopsida</taxon>
        <taxon>eudicotyledons</taxon>
        <taxon>Gunneridae</taxon>
        <taxon>Pentapetalae</taxon>
        <taxon>asterids</taxon>
        <taxon>lamiids</taxon>
        <taxon>Solanales</taxon>
        <taxon>Solanaceae</taxon>
        <taxon>Solanoideae</taxon>
        <taxon>Solaneae</taxon>
        <taxon>Solanum</taxon>
    </lineage>
</organism>
<dbReference type="AlphaFoldDB" id="A0A9J5YGF2"/>
<comment type="caution">
    <text evidence="1">The sequence shown here is derived from an EMBL/GenBank/DDBJ whole genome shotgun (WGS) entry which is preliminary data.</text>
</comment>
<gene>
    <name evidence="1" type="ORF">H5410_029686</name>
</gene>
<proteinExistence type="predicted"/>
<reference evidence="1 2" key="1">
    <citation type="submission" date="2020-09" db="EMBL/GenBank/DDBJ databases">
        <title>De no assembly of potato wild relative species, Solanum commersonii.</title>
        <authorList>
            <person name="Cho K."/>
        </authorList>
    </citation>
    <scope>NUCLEOTIDE SEQUENCE [LARGE SCALE GENOMIC DNA]</scope>
    <source>
        <strain evidence="1">LZ3.2</strain>
        <tissue evidence="1">Leaf</tissue>
    </source>
</reference>
<accession>A0A9J5YGF2</accession>
<sequence length="103" mass="11780">MRSKFWITKNSMEYSTRISAKWRKNWQNGGFTCSGDHLTLKMGHFGREGQLQNEGFTCFGDRLTLKMGCFGPHEYRQNGGFTCFGDRLTLKMGRFGLEGQLGP</sequence>
<evidence type="ECO:0000313" key="2">
    <source>
        <dbReference type="Proteomes" id="UP000824120"/>
    </source>
</evidence>